<protein>
    <submittedName>
        <fullName evidence="1">Uncharacterized protein</fullName>
    </submittedName>
</protein>
<name>A0AAP0K3U0_9MAGN</name>
<keyword evidence="2" id="KW-1185">Reference proteome</keyword>
<organism evidence="1 2">
    <name type="scientific">Stephania japonica</name>
    <dbReference type="NCBI Taxonomy" id="461633"/>
    <lineage>
        <taxon>Eukaryota</taxon>
        <taxon>Viridiplantae</taxon>
        <taxon>Streptophyta</taxon>
        <taxon>Embryophyta</taxon>
        <taxon>Tracheophyta</taxon>
        <taxon>Spermatophyta</taxon>
        <taxon>Magnoliopsida</taxon>
        <taxon>Ranunculales</taxon>
        <taxon>Menispermaceae</taxon>
        <taxon>Menispermoideae</taxon>
        <taxon>Cissampelideae</taxon>
        <taxon>Stephania</taxon>
    </lineage>
</organism>
<evidence type="ECO:0000313" key="2">
    <source>
        <dbReference type="Proteomes" id="UP001417504"/>
    </source>
</evidence>
<gene>
    <name evidence="1" type="ORF">Sjap_004763</name>
</gene>
<reference evidence="1 2" key="1">
    <citation type="submission" date="2024-01" db="EMBL/GenBank/DDBJ databases">
        <title>Genome assemblies of Stephania.</title>
        <authorList>
            <person name="Yang L."/>
        </authorList>
    </citation>
    <scope>NUCLEOTIDE SEQUENCE [LARGE SCALE GENOMIC DNA]</scope>
    <source>
        <strain evidence="1">QJT</strain>
        <tissue evidence="1">Leaf</tissue>
    </source>
</reference>
<dbReference type="AlphaFoldDB" id="A0AAP0K3U0"/>
<comment type="caution">
    <text evidence="1">The sequence shown here is derived from an EMBL/GenBank/DDBJ whole genome shotgun (WGS) entry which is preliminary data.</text>
</comment>
<dbReference type="EMBL" id="JBBNAE010000002">
    <property type="protein sequence ID" value="KAK9144860.1"/>
    <property type="molecule type" value="Genomic_DNA"/>
</dbReference>
<dbReference type="Proteomes" id="UP001417504">
    <property type="component" value="Unassembled WGS sequence"/>
</dbReference>
<evidence type="ECO:0000313" key="1">
    <source>
        <dbReference type="EMBL" id="KAK9144860.1"/>
    </source>
</evidence>
<proteinExistence type="predicted"/>
<sequence>MHGGFPWDFTYWTRHPVLVMVECRPGVSVGAGRSRRHILTVHCRGPTGERTPKEWRCHPALPTRAVTVPLSPTPNLGMPQSKIREERGGREPPSVAQLYLWQSAGTHQSLAGQPEGLQNTSRHWGGVGGVREQLLPHSRGVHGLFDSPSFVLHGVSLTLELSMVV</sequence>
<accession>A0AAP0K3U0</accession>